<dbReference type="InterPro" id="IPR051599">
    <property type="entry name" value="Cell_Envelope_Assoc"/>
</dbReference>
<dbReference type="AlphaFoldDB" id="A0AA37C1A8"/>
<comment type="caution">
    <text evidence="3">The sequence shown here is derived from an EMBL/GenBank/DDBJ whole genome shotgun (WGS) entry which is preliminary data.</text>
</comment>
<dbReference type="EMBL" id="BNDZ01000005">
    <property type="protein sequence ID" value="GHI48645.1"/>
    <property type="molecule type" value="Genomic_DNA"/>
</dbReference>
<dbReference type="CDD" id="cd06259">
    <property type="entry name" value="YdcF-like"/>
    <property type="match status" value="1"/>
</dbReference>
<reference evidence="3" key="1">
    <citation type="submission" date="2022-09" db="EMBL/GenBank/DDBJ databases">
        <title>Whole genome shotgun sequence of Streptomyces albidoflavus NBRC 12854.</title>
        <authorList>
            <person name="Komaki H."/>
            <person name="Tamura T."/>
        </authorList>
    </citation>
    <scope>NUCLEOTIDE SEQUENCE</scope>
    <source>
        <strain evidence="3">NBRC 12854</strain>
    </source>
</reference>
<sequence>MGVEMGNGVRATAERAGRAVLKARRAAAHLVAGRAPASRAAGGRRPGGRRALLAVMLLCVLALLPAAWMRFSADGHLRSTADVERTEVAVVFGAGLWGEEPSPYLARRLDAAAELYEAGRTEVVLVTGDNSREEYDEPEAMRRYLVARGVPDHRIVSDYAGFDTWDSCVRARKIFGVDKAVLISQGFHIHRAVTLCRSAGLQAYGIGVDDRHDVSWYAGGAREVLASGKAAVDVLLRPDPVFLGEQEEGVTRALESAR</sequence>
<dbReference type="PANTHER" id="PTHR30336:SF6">
    <property type="entry name" value="INTEGRAL MEMBRANE PROTEIN"/>
    <property type="match status" value="1"/>
</dbReference>
<dbReference type="Proteomes" id="UP001051844">
    <property type="component" value="Unassembled WGS sequence"/>
</dbReference>
<dbReference type="GO" id="GO:0005886">
    <property type="term" value="C:plasma membrane"/>
    <property type="evidence" value="ECO:0007669"/>
    <property type="project" value="TreeGrafter"/>
</dbReference>
<accession>A0AA37C1A8</accession>
<evidence type="ECO:0000313" key="4">
    <source>
        <dbReference type="Proteomes" id="UP001051844"/>
    </source>
</evidence>
<proteinExistence type="predicted"/>
<dbReference type="InterPro" id="IPR003848">
    <property type="entry name" value="DUF218"/>
</dbReference>
<feature type="domain" description="DUF218" evidence="2">
    <location>
        <begin position="88"/>
        <end position="203"/>
    </location>
</feature>
<gene>
    <name evidence="3" type="ORF">ScoT_48190</name>
</gene>
<keyword evidence="1" id="KW-1133">Transmembrane helix</keyword>
<keyword evidence="1" id="KW-0472">Membrane</keyword>
<keyword evidence="1" id="KW-0812">Transmembrane</keyword>
<feature type="transmembrane region" description="Helical" evidence="1">
    <location>
        <begin position="51"/>
        <end position="71"/>
    </location>
</feature>
<organism evidence="3 4">
    <name type="scientific">Streptomyces albidoflavus</name>
    <dbReference type="NCBI Taxonomy" id="1886"/>
    <lineage>
        <taxon>Bacteria</taxon>
        <taxon>Bacillati</taxon>
        <taxon>Actinomycetota</taxon>
        <taxon>Actinomycetes</taxon>
        <taxon>Kitasatosporales</taxon>
        <taxon>Streptomycetaceae</taxon>
        <taxon>Streptomyces</taxon>
        <taxon>Streptomyces albidoflavus group</taxon>
    </lineage>
</organism>
<evidence type="ECO:0000259" key="2">
    <source>
        <dbReference type="Pfam" id="PF02698"/>
    </source>
</evidence>
<dbReference type="Pfam" id="PF02698">
    <property type="entry name" value="DUF218"/>
    <property type="match status" value="1"/>
</dbReference>
<evidence type="ECO:0000313" key="3">
    <source>
        <dbReference type="EMBL" id="GHI48645.1"/>
    </source>
</evidence>
<dbReference type="PANTHER" id="PTHR30336">
    <property type="entry name" value="INNER MEMBRANE PROTEIN, PROBABLE PERMEASE"/>
    <property type="match status" value="1"/>
</dbReference>
<name>A0AA37C1A8_9ACTN</name>
<protein>
    <submittedName>
        <fullName evidence="3">Membrane protein</fullName>
    </submittedName>
</protein>
<evidence type="ECO:0000256" key="1">
    <source>
        <dbReference type="SAM" id="Phobius"/>
    </source>
</evidence>